<dbReference type="PROSITE" id="PS51078">
    <property type="entry name" value="ICLR_ED"/>
    <property type="match status" value="1"/>
</dbReference>
<proteinExistence type="predicted"/>
<dbReference type="EMBL" id="JAVDVQ010000050">
    <property type="protein sequence ID" value="MDR7085109.1"/>
    <property type="molecule type" value="Genomic_DNA"/>
</dbReference>
<dbReference type="InterPro" id="IPR029016">
    <property type="entry name" value="GAF-like_dom_sf"/>
</dbReference>
<evidence type="ECO:0000313" key="3">
    <source>
        <dbReference type="Proteomes" id="UP001252243"/>
    </source>
</evidence>
<dbReference type="SUPFAM" id="SSF55781">
    <property type="entry name" value="GAF domain-like"/>
    <property type="match status" value="1"/>
</dbReference>
<keyword evidence="2" id="KW-0238">DNA-binding</keyword>
<dbReference type="RefSeq" id="WP_310062557.1">
    <property type="nucleotide sequence ID" value="NZ_JAVDVQ010000050.1"/>
</dbReference>
<evidence type="ECO:0000259" key="1">
    <source>
        <dbReference type="PROSITE" id="PS51078"/>
    </source>
</evidence>
<organism evidence="2 3">
    <name type="scientific">Arthrobacter ginsengisoli</name>
    <dbReference type="NCBI Taxonomy" id="1356565"/>
    <lineage>
        <taxon>Bacteria</taxon>
        <taxon>Bacillati</taxon>
        <taxon>Actinomycetota</taxon>
        <taxon>Actinomycetes</taxon>
        <taxon>Micrococcales</taxon>
        <taxon>Micrococcaceae</taxon>
        <taxon>Arthrobacter</taxon>
    </lineage>
</organism>
<feature type="domain" description="IclR-ED" evidence="1">
    <location>
        <begin position="1"/>
        <end position="93"/>
    </location>
</feature>
<sequence length="103" mass="10310">MPSARSSTAPGSGLAGDFAVELQRVLEAGYAVNDGLTTPEEFGVSALVRDYKGAVVGCITTSAPKSRIPESIIGELAAGVVAAAAAVSARLGYSAPERQEAAS</sequence>
<dbReference type="Pfam" id="PF01614">
    <property type="entry name" value="IclR_C"/>
    <property type="match status" value="1"/>
</dbReference>
<dbReference type="Gene3D" id="3.30.450.40">
    <property type="match status" value="1"/>
</dbReference>
<accession>A0ABU1UIT4</accession>
<dbReference type="Proteomes" id="UP001252243">
    <property type="component" value="Unassembled WGS sequence"/>
</dbReference>
<dbReference type="GO" id="GO:0003677">
    <property type="term" value="F:DNA binding"/>
    <property type="evidence" value="ECO:0007669"/>
    <property type="project" value="UniProtKB-KW"/>
</dbReference>
<protein>
    <submittedName>
        <fullName evidence="2">DNA-binding IclR family transcriptional regulator</fullName>
    </submittedName>
</protein>
<dbReference type="InterPro" id="IPR014757">
    <property type="entry name" value="Tscrpt_reg_IclR_C"/>
</dbReference>
<evidence type="ECO:0000313" key="2">
    <source>
        <dbReference type="EMBL" id="MDR7085109.1"/>
    </source>
</evidence>
<reference evidence="2 3" key="1">
    <citation type="submission" date="2023-07" db="EMBL/GenBank/DDBJ databases">
        <title>Sorghum-associated microbial communities from plants grown in Nebraska, USA.</title>
        <authorList>
            <person name="Schachtman D."/>
        </authorList>
    </citation>
    <scope>NUCLEOTIDE SEQUENCE [LARGE SCALE GENOMIC DNA]</scope>
    <source>
        <strain evidence="2 3">BE167</strain>
    </source>
</reference>
<keyword evidence="3" id="KW-1185">Reference proteome</keyword>
<name>A0ABU1UIT4_9MICC</name>
<gene>
    <name evidence="2" type="ORF">J2X01_004429</name>
</gene>
<comment type="caution">
    <text evidence="2">The sequence shown here is derived from an EMBL/GenBank/DDBJ whole genome shotgun (WGS) entry which is preliminary data.</text>
</comment>